<evidence type="ECO:0000313" key="2">
    <source>
        <dbReference type="EMBL" id="KNE87589.1"/>
    </source>
</evidence>
<evidence type="ECO:0000259" key="1">
    <source>
        <dbReference type="Pfam" id="PF18802"/>
    </source>
</evidence>
<organism evidence="2 3">
    <name type="scientific">Puccinia striiformis f. sp. tritici PST-78</name>
    <dbReference type="NCBI Taxonomy" id="1165861"/>
    <lineage>
        <taxon>Eukaryota</taxon>
        <taxon>Fungi</taxon>
        <taxon>Dikarya</taxon>
        <taxon>Basidiomycota</taxon>
        <taxon>Pucciniomycotina</taxon>
        <taxon>Pucciniomycetes</taxon>
        <taxon>Pucciniales</taxon>
        <taxon>Pucciniaceae</taxon>
        <taxon>Puccinia</taxon>
    </lineage>
</organism>
<dbReference type="Proteomes" id="UP000054564">
    <property type="component" value="Unassembled WGS sequence"/>
</dbReference>
<dbReference type="Pfam" id="PF18802">
    <property type="entry name" value="CxC1"/>
    <property type="match status" value="1"/>
</dbReference>
<dbReference type="STRING" id="1165861.A0A0L0ULH7"/>
<dbReference type="PANTHER" id="PTHR33096">
    <property type="entry name" value="CXC2 DOMAIN-CONTAINING PROTEIN"/>
    <property type="match status" value="1"/>
</dbReference>
<comment type="caution">
    <text evidence="2">The sequence shown here is derived from an EMBL/GenBank/DDBJ whole genome shotgun (WGS) entry which is preliminary data.</text>
</comment>
<dbReference type="OrthoDB" id="2506489at2759"/>
<keyword evidence="3" id="KW-1185">Reference proteome</keyword>
<reference evidence="3" key="1">
    <citation type="submission" date="2014-03" db="EMBL/GenBank/DDBJ databases">
        <title>The Genome Sequence of Puccinia striiformis f. sp. tritici PST-78.</title>
        <authorList>
            <consortium name="The Broad Institute Genome Sequencing Platform"/>
            <person name="Cuomo C."/>
            <person name="Hulbert S."/>
            <person name="Chen X."/>
            <person name="Walker B."/>
            <person name="Young S.K."/>
            <person name="Zeng Q."/>
            <person name="Gargeya S."/>
            <person name="Fitzgerald M."/>
            <person name="Haas B."/>
            <person name="Abouelleil A."/>
            <person name="Alvarado L."/>
            <person name="Arachchi H.M."/>
            <person name="Berlin A.M."/>
            <person name="Chapman S.B."/>
            <person name="Goldberg J."/>
            <person name="Griggs A."/>
            <person name="Gujja S."/>
            <person name="Hansen M."/>
            <person name="Howarth C."/>
            <person name="Imamovic A."/>
            <person name="Larimer J."/>
            <person name="McCowan C."/>
            <person name="Montmayeur A."/>
            <person name="Murphy C."/>
            <person name="Neiman D."/>
            <person name="Pearson M."/>
            <person name="Priest M."/>
            <person name="Roberts A."/>
            <person name="Saif S."/>
            <person name="Shea T."/>
            <person name="Sisk P."/>
            <person name="Sykes S."/>
            <person name="Wortman J."/>
            <person name="Nusbaum C."/>
            <person name="Birren B."/>
        </authorList>
    </citation>
    <scope>NUCLEOTIDE SEQUENCE [LARGE SCALE GENOMIC DNA]</scope>
    <source>
        <strain evidence="3">race PST-78</strain>
    </source>
</reference>
<name>A0A0L0ULH7_9BASI</name>
<accession>A0A0L0ULH7</accession>
<dbReference type="AlphaFoldDB" id="A0A0L0ULH7"/>
<dbReference type="EMBL" id="AJIL01004807">
    <property type="protein sequence ID" value="KNE87589.1"/>
    <property type="molecule type" value="Genomic_DNA"/>
</dbReference>
<dbReference type="PANTHER" id="PTHR33096:SF1">
    <property type="entry name" value="CXC1-LIKE CYSTEINE CLUSTER ASSOCIATED WITH KDZ TRANSPOSASES DOMAIN-CONTAINING PROTEIN"/>
    <property type="match status" value="1"/>
</dbReference>
<sequence>MDNFSTLVCKCSADKFVVREVDLVDIMGQKRVKYAFCPCAPDPVHLLTSGYLASTPSLPQTAFSLRLLNFYDLMWNICNSHKTPFTKVLCRWNESRSATLCAQNSSKVRSKVFLMVHVSSLN</sequence>
<evidence type="ECO:0000313" key="3">
    <source>
        <dbReference type="Proteomes" id="UP000054564"/>
    </source>
</evidence>
<protein>
    <recommendedName>
        <fullName evidence="1">CxC1-like cysteine cluster associated with KDZ transposases domain-containing protein</fullName>
    </recommendedName>
</protein>
<dbReference type="InterPro" id="IPR041320">
    <property type="entry name" value="CxC1"/>
</dbReference>
<feature type="domain" description="CxC1-like cysteine cluster associated with KDZ transposases" evidence="1">
    <location>
        <begin position="2"/>
        <end position="97"/>
    </location>
</feature>
<proteinExistence type="predicted"/>
<gene>
    <name evidence="2" type="ORF">PSTG_19025</name>
</gene>